<keyword evidence="4" id="KW-1185">Reference proteome</keyword>
<dbReference type="Pfam" id="PF13569">
    <property type="entry name" value="DUF4132"/>
    <property type="match status" value="1"/>
</dbReference>
<organism evidence="3 4">
    <name type="scientific">Actinomadura namibiensis</name>
    <dbReference type="NCBI Taxonomy" id="182080"/>
    <lineage>
        <taxon>Bacteria</taxon>
        <taxon>Bacillati</taxon>
        <taxon>Actinomycetota</taxon>
        <taxon>Actinomycetes</taxon>
        <taxon>Streptosporangiales</taxon>
        <taxon>Thermomonosporaceae</taxon>
        <taxon>Actinomadura</taxon>
    </lineage>
</organism>
<dbReference type="InterPro" id="IPR025406">
    <property type="entry name" value="DUF4132"/>
</dbReference>
<evidence type="ECO:0000313" key="3">
    <source>
        <dbReference type="EMBL" id="MBA8952333.1"/>
    </source>
</evidence>
<evidence type="ECO:0000313" key="4">
    <source>
        <dbReference type="Proteomes" id="UP000572680"/>
    </source>
</evidence>
<dbReference type="AlphaFoldDB" id="A0A7W3QMS8"/>
<accession>A0A7W3QMS8</accession>
<dbReference type="EMBL" id="JACJIA010000004">
    <property type="protein sequence ID" value="MBA8952333.1"/>
    <property type="molecule type" value="Genomic_DNA"/>
</dbReference>
<name>A0A7W3QMS8_ACTNM</name>
<dbReference type="Pfam" id="PF24879">
    <property type="entry name" value="DUF7737"/>
    <property type="match status" value="1"/>
</dbReference>
<comment type="caution">
    <text evidence="3">The sequence shown here is derived from an EMBL/GenBank/DDBJ whole genome shotgun (WGS) entry which is preliminary data.</text>
</comment>
<dbReference type="Proteomes" id="UP000572680">
    <property type="component" value="Unassembled WGS sequence"/>
</dbReference>
<dbReference type="RefSeq" id="WP_312897980.1">
    <property type="nucleotide sequence ID" value="NZ_BAAALP010000055.1"/>
</dbReference>
<gene>
    <name evidence="3" type="ORF">HNR61_003973</name>
</gene>
<evidence type="ECO:0000259" key="1">
    <source>
        <dbReference type="Pfam" id="PF13569"/>
    </source>
</evidence>
<proteinExistence type="predicted"/>
<evidence type="ECO:0008006" key="5">
    <source>
        <dbReference type="Google" id="ProtNLM"/>
    </source>
</evidence>
<evidence type="ECO:0000259" key="2">
    <source>
        <dbReference type="Pfam" id="PF24879"/>
    </source>
</evidence>
<protein>
    <recommendedName>
        <fullName evidence="5">DUF4132 domain-containing protein</fullName>
    </recommendedName>
</protein>
<sequence>MTPDQIRVALRTGDHHAHPAVDLTALSATDLGDLLPDAYTSASTGLRFLIEDEAQARPADFTPRACLRLFDALVTDLDRRDWADLGLGLAALLRCTGPWPDGLAERADTLARFMNAKGEDRHVHDQLAVAALAGPDRHRETAERLVSGRGPSAERELDLMSRWPLVDRVRFAVLHGVAERRRAMVPPDTEERLRSRPGYLGFLYAELREAERRLADIQSGRTPYKADAAFTPHEVEALERALRAALANDEPWLPDYLARVLPATAVAPTAARTLPSQAFLYAVARAGQDHPTPELVTALRHVKTVVRHAGVPKQLDKMLKRIEAALAERTDVALRVPDPGPLRRRVGDHEAEITVTDTATLVWHRDGKPLRGVPAAVRADHRTVLKDLRDRTKRINTQLATLARALEGGYTADPAHTYARWRSALLDHPLAGAVAGRLIWEIDGRAVLPALQDVPDAAPDAPVRLWHPIGHAPEEIRAWRDLITERELRQPFKQAFREIYLLTPAEEETAAHSHRFAAHLVHYRRLFALFRARGWRSDLLGPWDGGDEDEATRVLAAGEWRVAFRHVYADPAGERELASTDRVRFSRREGGAWREAPLREVPPVVFSEAMRDVDLFVAVTSIAADPDWTGQGPGRAYWERDGFGALTATAETRRAALERVLPRLRIAGRCELTDRFLKVRGDLRTYRIHLGSANILMEPDDSYLCIVPGRSDPRVFLPFEDDRLSLILSKAALLAADTTITDPTILAQIRRGER</sequence>
<reference evidence="3 4" key="1">
    <citation type="submission" date="2020-08" db="EMBL/GenBank/DDBJ databases">
        <title>Genomic Encyclopedia of Type Strains, Phase IV (KMG-IV): sequencing the most valuable type-strain genomes for metagenomic binning, comparative biology and taxonomic classification.</title>
        <authorList>
            <person name="Goeker M."/>
        </authorList>
    </citation>
    <scope>NUCLEOTIDE SEQUENCE [LARGE SCALE GENOMIC DNA]</scope>
    <source>
        <strain evidence="3 4">DSM 44197</strain>
    </source>
</reference>
<feature type="domain" description="DUF7737" evidence="2">
    <location>
        <begin position="650"/>
        <end position="749"/>
    </location>
</feature>
<dbReference type="InterPro" id="IPR056639">
    <property type="entry name" value="DUF7737"/>
</dbReference>
<feature type="domain" description="DUF4132" evidence="1">
    <location>
        <begin position="367"/>
        <end position="535"/>
    </location>
</feature>